<protein>
    <submittedName>
        <fullName evidence="2 3">Acyl-CoA thioesterase</fullName>
    </submittedName>
</protein>
<reference evidence="3" key="2">
    <citation type="submission" date="2020-05" db="UniProtKB">
        <authorList>
            <consortium name="EnsemblMetazoa"/>
        </authorList>
    </citation>
    <scope>IDENTIFICATION</scope>
</reference>
<feature type="compositionally biased region" description="Basic and acidic residues" evidence="1">
    <location>
        <begin position="71"/>
        <end position="82"/>
    </location>
</feature>
<evidence type="ECO:0000313" key="2">
    <source>
        <dbReference type="EMBL" id="KFB40989.1"/>
    </source>
</evidence>
<dbReference type="EnsemblMetazoa" id="ASIC008601-RA">
    <property type="protein sequence ID" value="ASIC008601-PA"/>
    <property type="gene ID" value="ASIC008601"/>
</dbReference>
<evidence type="ECO:0000256" key="1">
    <source>
        <dbReference type="SAM" id="MobiDB-lite"/>
    </source>
</evidence>
<sequence length="82" mass="9408">MASLASSEGVEREWPEAGGAPDRMHQLRRSNDDKTDRAERAAGRSVSRCLKFGIPQWRKRHSRAILPPRRSSADGRPFHRWN</sequence>
<keyword evidence="4" id="KW-1185">Reference proteome</keyword>
<feature type="region of interest" description="Disordered" evidence="1">
    <location>
        <begin position="1"/>
        <end position="45"/>
    </location>
</feature>
<dbReference type="AlphaFoldDB" id="A0A084VSP5"/>
<accession>A0A084VSP5</accession>
<proteinExistence type="predicted"/>
<dbReference type="EMBL" id="KE525057">
    <property type="protein sequence ID" value="KFB40989.1"/>
    <property type="molecule type" value="Genomic_DNA"/>
</dbReference>
<dbReference type="EMBL" id="ATLV01016125">
    <property type="status" value="NOT_ANNOTATED_CDS"/>
    <property type="molecule type" value="Genomic_DNA"/>
</dbReference>
<feature type="region of interest" description="Disordered" evidence="1">
    <location>
        <begin position="60"/>
        <end position="82"/>
    </location>
</feature>
<evidence type="ECO:0000313" key="4">
    <source>
        <dbReference type="Proteomes" id="UP000030765"/>
    </source>
</evidence>
<reference evidence="2 4" key="1">
    <citation type="journal article" date="2014" name="BMC Genomics">
        <title>Genome sequence of Anopheles sinensis provides insight into genetics basis of mosquito competence for malaria parasites.</title>
        <authorList>
            <person name="Zhou D."/>
            <person name="Zhang D."/>
            <person name="Ding G."/>
            <person name="Shi L."/>
            <person name="Hou Q."/>
            <person name="Ye Y."/>
            <person name="Xu Y."/>
            <person name="Zhou H."/>
            <person name="Xiong C."/>
            <person name="Li S."/>
            <person name="Yu J."/>
            <person name="Hong S."/>
            <person name="Yu X."/>
            <person name="Zou P."/>
            <person name="Chen C."/>
            <person name="Chang X."/>
            <person name="Wang W."/>
            <person name="Lv Y."/>
            <person name="Sun Y."/>
            <person name="Ma L."/>
            <person name="Shen B."/>
            <person name="Zhu C."/>
        </authorList>
    </citation>
    <scope>NUCLEOTIDE SEQUENCE [LARGE SCALE GENOMIC DNA]</scope>
</reference>
<name>A0A084VSP5_ANOSI</name>
<evidence type="ECO:0000313" key="3">
    <source>
        <dbReference type="EnsemblMetazoa" id="ASIC008601-PA"/>
    </source>
</evidence>
<organism evidence="2">
    <name type="scientific">Anopheles sinensis</name>
    <name type="common">Mosquito</name>
    <dbReference type="NCBI Taxonomy" id="74873"/>
    <lineage>
        <taxon>Eukaryota</taxon>
        <taxon>Metazoa</taxon>
        <taxon>Ecdysozoa</taxon>
        <taxon>Arthropoda</taxon>
        <taxon>Hexapoda</taxon>
        <taxon>Insecta</taxon>
        <taxon>Pterygota</taxon>
        <taxon>Neoptera</taxon>
        <taxon>Endopterygota</taxon>
        <taxon>Diptera</taxon>
        <taxon>Nematocera</taxon>
        <taxon>Culicoidea</taxon>
        <taxon>Culicidae</taxon>
        <taxon>Anophelinae</taxon>
        <taxon>Anopheles</taxon>
    </lineage>
</organism>
<gene>
    <name evidence="2" type="ORF">ZHAS_00008601</name>
</gene>
<feature type="compositionally biased region" description="Basic and acidic residues" evidence="1">
    <location>
        <begin position="22"/>
        <end position="42"/>
    </location>
</feature>
<dbReference type="VEuPathDB" id="VectorBase:ASIC008601"/>
<dbReference type="Proteomes" id="UP000030765">
    <property type="component" value="Unassembled WGS sequence"/>
</dbReference>